<name>A0A167FZ78_9ASCO</name>
<dbReference type="GeneID" id="30035569"/>
<dbReference type="GO" id="GO:0005739">
    <property type="term" value="C:mitochondrion"/>
    <property type="evidence" value="ECO:0007669"/>
    <property type="project" value="TreeGrafter"/>
</dbReference>
<dbReference type="EMBL" id="CP014503">
    <property type="protein sequence ID" value="ANB15892.1"/>
    <property type="molecule type" value="Genomic_DNA"/>
</dbReference>
<dbReference type="Gene3D" id="3.40.250.10">
    <property type="entry name" value="Rhodanese-like domain"/>
    <property type="match status" value="1"/>
</dbReference>
<evidence type="ECO:0000313" key="2">
    <source>
        <dbReference type="EMBL" id="ANB15892.1"/>
    </source>
</evidence>
<proteinExistence type="predicted"/>
<dbReference type="PANTHER" id="PTHR11364">
    <property type="entry name" value="THIOSULFATE SULFERTANSFERASE"/>
    <property type="match status" value="1"/>
</dbReference>
<reference evidence="2 3" key="1">
    <citation type="submission" date="2016-02" db="EMBL/GenBank/DDBJ databases">
        <title>Complete genome sequence and transcriptome regulation of the pentose utilising yeast Sugiyamaella lignohabitans.</title>
        <authorList>
            <person name="Bellasio M."/>
            <person name="Peymann A."/>
            <person name="Valli M."/>
            <person name="Sipitzky M."/>
            <person name="Graf A."/>
            <person name="Sauer M."/>
            <person name="Marx H."/>
            <person name="Mattanovich D."/>
        </authorList>
    </citation>
    <scope>NUCLEOTIDE SEQUENCE [LARGE SCALE GENOMIC DNA]</scope>
    <source>
        <strain evidence="2 3">CBS 10342</strain>
    </source>
</reference>
<dbReference type="GO" id="GO:0004792">
    <property type="term" value="F:thiosulfate-cyanide sulfurtransferase activity"/>
    <property type="evidence" value="ECO:0007669"/>
    <property type="project" value="TreeGrafter"/>
</dbReference>
<evidence type="ECO:0000313" key="3">
    <source>
        <dbReference type="Proteomes" id="UP000189580"/>
    </source>
</evidence>
<evidence type="ECO:0000256" key="1">
    <source>
        <dbReference type="ARBA" id="ARBA00022679"/>
    </source>
</evidence>
<dbReference type="KEGG" id="slb:AWJ20_3536"/>
<keyword evidence="1" id="KW-0808">Transferase</keyword>
<dbReference type="OrthoDB" id="270167at2759"/>
<dbReference type="RefSeq" id="XP_018738369.1">
    <property type="nucleotide sequence ID" value="XM_018880561.1"/>
</dbReference>
<dbReference type="Proteomes" id="UP000189580">
    <property type="component" value="Chromosome b"/>
</dbReference>
<dbReference type="InterPro" id="IPR045078">
    <property type="entry name" value="TST/MPST-like"/>
</dbReference>
<dbReference type="InterPro" id="IPR036873">
    <property type="entry name" value="Rhodanese-like_dom_sf"/>
</dbReference>
<protein>
    <submittedName>
        <fullName evidence="2">Tum1p</fullName>
    </submittedName>
</protein>
<dbReference type="PANTHER" id="PTHR11364:SF27">
    <property type="entry name" value="SULFURTRANSFERASE"/>
    <property type="match status" value="1"/>
</dbReference>
<dbReference type="AlphaFoldDB" id="A0A167FZ78"/>
<sequence>MSRVLESLIKSQKYISAQSFKEIVAAGLPSNIVPIDATWYLPNAGRNGYEEFKQERIPGSVFLDIDEVKDEASPYPHMMPDKKTFDRSLCKTILLLDKYQSSN</sequence>
<gene>
    <name evidence="2" type="primary">TUM1</name>
    <name evidence="2" type="ORF">AWJ20_3536</name>
</gene>
<organism evidence="2 3">
    <name type="scientific">Sugiyamaella lignohabitans</name>
    <dbReference type="NCBI Taxonomy" id="796027"/>
    <lineage>
        <taxon>Eukaryota</taxon>
        <taxon>Fungi</taxon>
        <taxon>Dikarya</taxon>
        <taxon>Ascomycota</taxon>
        <taxon>Saccharomycotina</taxon>
        <taxon>Dipodascomycetes</taxon>
        <taxon>Dipodascales</taxon>
        <taxon>Trichomonascaceae</taxon>
        <taxon>Sugiyamaella</taxon>
    </lineage>
</organism>
<accession>A0A167FZ78</accession>
<dbReference type="SUPFAM" id="SSF52821">
    <property type="entry name" value="Rhodanese/Cell cycle control phosphatase"/>
    <property type="match status" value="1"/>
</dbReference>
<keyword evidence="3" id="KW-1185">Reference proteome</keyword>